<comment type="caution">
    <text evidence="1">The sequence shown here is derived from an EMBL/GenBank/DDBJ whole genome shotgun (WGS) entry which is preliminary data.</text>
</comment>
<proteinExistence type="predicted"/>
<protein>
    <submittedName>
        <fullName evidence="1">Uncharacterized protein</fullName>
    </submittedName>
</protein>
<reference evidence="1 2" key="1">
    <citation type="submission" date="2023-09" db="EMBL/GenBank/DDBJ databases">
        <authorList>
            <person name="Wang M."/>
        </authorList>
    </citation>
    <scope>NUCLEOTIDE SEQUENCE [LARGE SCALE GENOMIC DNA]</scope>
    <source>
        <strain evidence="1">GT-2023</strain>
        <tissue evidence="1">Liver</tissue>
    </source>
</reference>
<evidence type="ECO:0000313" key="2">
    <source>
        <dbReference type="Proteomes" id="UP001558613"/>
    </source>
</evidence>
<evidence type="ECO:0000313" key="1">
    <source>
        <dbReference type="EMBL" id="KAL1246951.1"/>
    </source>
</evidence>
<accession>A0ABR3L1Z6</accession>
<keyword evidence="2" id="KW-1185">Reference proteome</keyword>
<gene>
    <name evidence="1" type="ORF">QQF64_034677</name>
</gene>
<dbReference type="Proteomes" id="UP001558613">
    <property type="component" value="Unassembled WGS sequence"/>
</dbReference>
<sequence>MGAVVCMGASSGVGRLLFGKIGDSYWSKENYSRSGGGFRKFMGLCDGCFITIYGPIAFELVGPMQGLKHWLLPGLMAIQ</sequence>
<dbReference type="EMBL" id="JAYMGO010000046">
    <property type="protein sequence ID" value="KAL1246951.1"/>
    <property type="molecule type" value="Genomic_DNA"/>
</dbReference>
<name>A0ABR3L1Z6_9TELE</name>
<organism evidence="1 2">
    <name type="scientific">Cirrhinus molitorella</name>
    <name type="common">mud carp</name>
    <dbReference type="NCBI Taxonomy" id="172907"/>
    <lineage>
        <taxon>Eukaryota</taxon>
        <taxon>Metazoa</taxon>
        <taxon>Chordata</taxon>
        <taxon>Craniata</taxon>
        <taxon>Vertebrata</taxon>
        <taxon>Euteleostomi</taxon>
        <taxon>Actinopterygii</taxon>
        <taxon>Neopterygii</taxon>
        <taxon>Teleostei</taxon>
        <taxon>Ostariophysi</taxon>
        <taxon>Cypriniformes</taxon>
        <taxon>Cyprinidae</taxon>
        <taxon>Labeoninae</taxon>
        <taxon>Labeonini</taxon>
        <taxon>Cirrhinus</taxon>
    </lineage>
</organism>